<dbReference type="STRING" id="1150469.RSPPHO_02366"/>
<evidence type="ECO:0000256" key="2">
    <source>
        <dbReference type="SAM" id="Phobius"/>
    </source>
</evidence>
<evidence type="ECO:0000256" key="1">
    <source>
        <dbReference type="SAM" id="MobiDB-lite"/>
    </source>
</evidence>
<organism evidence="3 4">
    <name type="scientific">Pararhodospirillum photometricum DSM 122</name>
    <dbReference type="NCBI Taxonomy" id="1150469"/>
    <lineage>
        <taxon>Bacteria</taxon>
        <taxon>Pseudomonadati</taxon>
        <taxon>Pseudomonadota</taxon>
        <taxon>Alphaproteobacteria</taxon>
        <taxon>Rhodospirillales</taxon>
        <taxon>Rhodospirillaceae</taxon>
        <taxon>Pararhodospirillum</taxon>
    </lineage>
</organism>
<protein>
    <recommendedName>
        <fullName evidence="5">HAMP domain-containing protein</fullName>
    </recommendedName>
</protein>
<accession>H6SLX7</accession>
<name>H6SLX7_PARPM</name>
<dbReference type="KEGG" id="rpm:RSPPHO_02366"/>
<gene>
    <name evidence="3" type="ORF">RSPPHO_02366</name>
</gene>
<feature type="transmembrane region" description="Helical" evidence="2">
    <location>
        <begin position="52"/>
        <end position="77"/>
    </location>
</feature>
<keyword evidence="2" id="KW-0812">Transmembrane</keyword>
<feature type="transmembrane region" description="Helical" evidence="2">
    <location>
        <begin position="219"/>
        <end position="242"/>
    </location>
</feature>
<evidence type="ECO:0000313" key="4">
    <source>
        <dbReference type="Proteomes" id="UP000033220"/>
    </source>
</evidence>
<dbReference type="HOGENOM" id="CLU_911778_0_0_5"/>
<sequence>MGSGLPGQARAPGAHLGPRGCRAGGQAGRRLGSGVFRRGRQGGEAMTVKPSLLWVIGAGVLGSVVMAVTLVMVLTALKADENLIKLSESRRVFVARQMEVKIQTGFNMGLSLASQSNLSQKVQDVAKSTSRLSSLEVFDETGAVLFAAGPQAGRSTVPEAVRKVVVALPAGHVWSGREPEGLLTALPLVNSFGQIEGGLLLISGRDALNVVSRRILQDIAIGGLGLGVVAGALGLVAVARVFSAPRQGFRRADAALSALAERHDPPFAPNPDNAVEQAVGEFRDRVTASWRALDEARQRLDTLDR</sequence>
<dbReference type="PATRIC" id="fig|1150469.3.peg.2673"/>
<dbReference type="AlphaFoldDB" id="H6SLX7"/>
<keyword evidence="4" id="KW-1185">Reference proteome</keyword>
<evidence type="ECO:0000313" key="3">
    <source>
        <dbReference type="EMBL" id="CCG08992.1"/>
    </source>
</evidence>
<dbReference type="EMBL" id="HE663493">
    <property type="protein sequence ID" value="CCG08992.1"/>
    <property type="molecule type" value="Genomic_DNA"/>
</dbReference>
<reference evidence="3 4" key="1">
    <citation type="submission" date="2012-02" db="EMBL/GenBank/DDBJ databases">
        <title>Shotgun genome sequence of Phaeospirillum photometricum DSM 122.</title>
        <authorList>
            <person name="Duquesne K."/>
            <person name="Sturgis J."/>
        </authorList>
    </citation>
    <scope>NUCLEOTIDE SEQUENCE [LARGE SCALE GENOMIC DNA]</scope>
    <source>
        <strain evidence="4">DSM122</strain>
    </source>
</reference>
<keyword evidence="2" id="KW-0472">Membrane</keyword>
<evidence type="ECO:0008006" key="5">
    <source>
        <dbReference type="Google" id="ProtNLM"/>
    </source>
</evidence>
<dbReference type="Proteomes" id="UP000033220">
    <property type="component" value="Chromosome DSM 122"/>
</dbReference>
<keyword evidence="2" id="KW-1133">Transmembrane helix</keyword>
<proteinExistence type="predicted"/>
<feature type="region of interest" description="Disordered" evidence="1">
    <location>
        <begin position="1"/>
        <end position="28"/>
    </location>
</feature>